<dbReference type="NCBIfam" id="TIGR00237">
    <property type="entry name" value="xseA"/>
    <property type="match status" value="1"/>
</dbReference>
<dbReference type="Pfam" id="PF02601">
    <property type="entry name" value="Exonuc_VII_L"/>
    <property type="match status" value="1"/>
</dbReference>
<dbReference type="GO" id="GO:0005737">
    <property type="term" value="C:cytoplasm"/>
    <property type="evidence" value="ECO:0007669"/>
    <property type="project" value="UniProtKB-SubCell"/>
</dbReference>
<evidence type="ECO:0000313" key="9">
    <source>
        <dbReference type="EMBL" id="TZE83443.1"/>
    </source>
</evidence>
<keyword evidence="3 5" id="KW-0378">Hydrolase</keyword>
<evidence type="ECO:0000259" key="8">
    <source>
        <dbReference type="Pfam" id="PF13742"/>
    </source>
</evidence>
<dbReference type="GO" id="GO:0009318">
    <property type="term" value="C:exodeoxyribonuclease VII complex"/>
    <property type="evidence" value="ECO:0007669"/>
    <property type="project" value="UniProtKB-UniRule"/>
</dbReference>
<accession>A0A5D8QIW7</accession>
<dbReference type="Proteomes" id="UP000322976">
    <property type="component" value="Unassembled WGS sequence"/>
</dbReference>
<dbReference type="RefSeq" id="WP_149544061.1">
    <property type="nucleotide sequence ID" value="NZ_VTPS01000001.1"/>
</dbReference>
<comment type="subcellular location">
    <subcellularLocation>
        <location evidence="5 6">Cytoplasm</location>
    </subcellularLocation>
</comment>
<evidence type="ECO:0000256" key="5">
    <source>
        <dbReference type="HAMAP-Rule" id="MF_00378"/>
    </source>
</evidence>
<name>A0A5D8QIW7_9THEO</name>
<evidence type="ECO:0000256" key="1">
    <source>
        <dbReference type="ARBA" id="ARBA00022490"/>
    </source>
</evidence>
<protein>
    <recommendedName>
        <fullName evidence="5">Exodeoxyribonuclease 7 large subunit</fullName>
        <ecNumber evidence="5">3.1.11.6</ecNumber>
    </recommendedName>
    <alternativeName>
        <fullName evidence="5">Exodeoxyribonuclease VII large subunit</fullName>
        <shortName evidence="5">Exonuclease VII large subunit</shortName>
    </alternativeName>
</protein>
<dbReference type="GO" id="GO:0003676">
    <property type="term" value="F:nucleic acid binding"/>
    <property type="evidence" value="ECO:0007669"/>
    <property type="project" value="InterPro"/>
</dbReference>
<evidence type="ECO:0000256" key="4">
    <source>
        <dbReference type="ARBA" id="ARBA00022839"/>
    </source>
</evidence>
<reference evidence="9 10" key="1">
    <citation type="submission" date="2019-08" db="EMBL/GenBank/DDBJ databases">
        <title>Calorimonas adulescens gen. nov., sp. nov., an anaerobic thermophilic bacterium from Sakhalin hot spring.</title>
        <authorList>
            <person name="Khomyakova M.A."/>
            <person name="Merkel A.Y."/>
            <person name="Novikov A."/>
            <person name="Bonch-Osmolovskaya E.A."/>
            <person name="Slobodkin A.I."/>
        </authorList>
    </citation>
    <scope>NUCLEOTIDE SEQUENCE [LARGE SCALE GENOMIC DNA]</scope>
    <source>
        <strain evidence="9 10">A05MB</strain>
    </source>
</reference>
<dbReference type="InterPro" id="IPR020579">
    <property type="entry name" value="Exonuc_VII_lsu_C"/>
</dbReference>
<dbReference type="PANTHER" id="PTHR30008:SF0">
    <property type="entry name" value="EXODEOXYRIBONUCLEASE 7 LARGE SUBUNIT"/>
    <property type="match status" value="1"/>
</dbReference>
<comment type="caution">
    <text evidence="9">The sequence shown here is derived from an EMBL/GenBank/DDBJ whole genome shotgun (WGS) entry which is preliminary data.</text>
</comment>
<dbReference type="AlphaFoldDB" id="A0A5D8QIW7"/>
<comment type="subunit">
    <text evidence="5">Heterooligomer composed of large and small subunits.</text>
</comment>
<proteinExistence type="inferred from homology"/>
<dbReference type="EC" id="3.1.11.6" evidence="5"/>
<evidence type="ECO:0000313" key="10">
    <source>
        <dbReference type="Proteomes" id="UP000322976"/>
    </source>
</evidence>
<evidence type="ECO:0000256" key="6">
    <source>
        <dbReference type="RuleBase" id="RU004355"/>
    </source>
</evidence>
<keyword evidence="2 5" id="KW-0540">Nuclease</keyword>
<dbReference type="Pfam" id="PF13742">
    <property type="entry name" value="tRNA_anti_2"/>
    <property type="match status" value="1"/>
</dbReference>
<feature type="domain" description="Exonuclease VII large subunit C-terminal" evidence="7">
    <location>
        <begin position="125"/>
        <end position="321"/>
    </location>
</feature>
<dbReference type="GO" id="GO:0006308">
    <property type="term" value="P:DNA catabolic process"/>
    <property type="evidence" value="ECO:0007669"/>
    <property type="project" value="UniProtKB-UniRule"/>
</dbReference>
<feature type="domain" description="OB-fold nucleic acid binding" evidence="8">
    <location>
        <begin position="6"/>
        <end position="102"/>
    </location>
</feature>
<dbReference type="GO" id="GO:0008855">
    <property type="term" value="F:exodeoxyribonuclease VII activity"/>
    <property type="evidence" value="ECO:0007669"/>
    <property type="project" value="UniProtKB-UniRule"/>
</dbReference>
<evidence type="ECO:0000259" key="7">
    <source>
        <dbReference type="Pfam" id="PF02601"/>
    </source>
</evidence>
<organism evidence="9 10">
    <name type="scientific">Calorimonas adulescens</name>
    <dbReference type="NCBI Taxonomy" id="2606906"/>
    <lineage>
        <taxon>Bacteria</taxon>
        <taxon>Bacillati</taxon>
        <taxon>Bacillota</taxon>
        <taxon>Clostridia</taxon>
        <taxon>Thermoanaerobacterales</taxon>
        <taxon>Thermoanaerobacteraceae</taxon>
        <taxon>Calorimonas</taxon>
    </lineage>
</organism>
<sequence length="403" mass="46041">MRIKTLSVSEVNRYIKNILSGDIILNNLSVRGEISNLRLVQQSNAYFFNLKDSYAAIQCIMFMDVVDNLKFIPSDGMEVAVHGKISLYERNGSYSINVDNMEPCGVGAYYIALNNLKEKLRSEGLFDREHKRQIPEYPRKIGIITSINGAVIHDILKIISDRYPCVDIDIYPITVQGDRAADDICTAFEIMNDLENIDLIILARGGGSVEDLWPFNEEKVARAIYSSRYPVISAVGHETDFTIADFVADARAATPTEAAAMAVPDMNSIMERIEKLEDYMTGYINDLITVNSRHLEFVMRSSPLLEPDMFFERYNVKLTQQREFLIYHIIQFINKRWMDVESLDKRLGTLNPLSVLKRGFAVLYDENKSLITDVDMIKVDDEITIRLYNGIINCRVEEVNQIE</sequence>
<dbReference type="InterPro" id="IPR003753">
    <property type="entry name" value="Exonuc_VII_L"/>
</dbReference>
<comment type="function">
    <text evidence="5">Bidirectionally degrades single-stranded DNA into large acid-insoluble oligonucleotides, which are then degraded further into small acid-soluble oligonucleotides.</text>
</comment>
<dbReference type="PANTHER" id="PTHR30008">
    <property type="entry name" value="EXODEOXYRIBONUCLEASE 7 LARGE SUBUNIT"/>
    <property type="match status" value="1"/>
</dbReference>
<dbReference type="CDD" id="cd04489">
    <property type="entry name" value="ExoVII_LU_OBF"/>
    <property type="match status" value="1"/>
</dbReference>
<dbReference type="HAMAP" id="MF_00378">
    <property type="entry name" value="Exonuc_7_L"/>
    <property type="match status" value="1"/>
</dbReference>
<dbReference type="EMBL" id="VTPS01000001">
    <property type="protein sequence ID" value="TZE83443.1"/>
    <property type="molecule type" value="Genomic_DNA"/>
</dbReference>
<gene>
    <name evidence="5" type="primary">xseA</name>
    <name evidence="9" type="ORF">FWJ32_00730</name>
</gene>
<dbReference type="InterPro" id="IPR025824">
    <property type="entry name" value="OB-fold_nuc-bd_dom"/>
</dbReference>
<keyword evidence="4 5" id="KW-0269">Exonuclease</keyword>
<keyword evidence="1 5" id="KW-0963">Cytoplasm</keyword>
<evidence type="ECO:0000256" key="2">
    <source>
        <dbReference type="ARBA" id="ARBA00022722"/>
    </source>
</evidence>
<evidence type="ECO:0000256" key="3">
    <source>
        <dbReference type="ARBA" id="ARBA00022801"/>
    </source>
</evidence>
<comment type="catalytic activity">
    <reaction evidence="5 6">
        <text>Exonucleolytic cleavage in either 5'- to 3'- or 3'- to 5'-direction to yield nucleoside 5'-phosphates.</text>
        <dbReference type="EC" id="3.1.11.6"/>
    </reaction>
</comment>
<keyword evidence="10" id="KW-1185">Reference proteome</keyword>
<comment type="similarity">
    <text evidence="5 6">Belongs to the XseA family.</text>
</comment>